<dbReference type="InterPro" id="IPR013324">
    <property type="entry name" value="RNA_pol_sigma_r3/r4-like"/>
</dbReference>
<dbReference type="Proteomes" id="UP000271626">
    <property type="component" value="Chromosome"/>
</dbReference>
<organism evidence="1 2">
    <name type="scientific">Tsukamurella paurometabola</name>
    <name type="common">Corynebacterium paurometabolum</name>
    <dbReference type="NCBI Taxonomy" id="2061"/>
    <lineage>
        <taxon>Bacteria</taxon>
        <taxon>Bacillati</taxon>
        <taxon>Actinomycetota</taxon>
        <taxon>Actinomycetes</taxon>
        <taxon>Mycobacteriales</taxon>
        <taxon>Tsukamurellaceae</taxon>
        <taxon>Tsukamurella</taxon>
    </lineage>
</organism>
<reference evidence="1 2" key="1">
    <citation type="submission" date="2018-12" db="EMBL/GenBank/DDBJ databases">
        <authorList>
            <consortium name="Pathogen Informatics"/>
        </authorList>
    </citation>
    <scope>NUCLEOTIDE SEQUENCE [LARGE SCALE GENOMIC DNA]</scope>
    <source>
        <strain evidence="1 2">NCTC10741</strain>
    </source>
</reference>
<proteinExistence type="predicted"/>
<name>A0A3P8KEP1_TSUPA</name>
<dbReference type="OrthoDB" id="261230at2"/>
<dbReference type="InterPro" id="IPR036388">
    <property type="entry name" value="WH-like_DNA-bd_sf"/>
</dbReference>
<accession>A0A3P8KEP1</accession>
<evidence type="ECO:0000313" key="1">
    <source>
        <dbReference type="EMBL" id="VDR38308.1"/>
    </source>
</evidence>
<dbReference type="Gene3D" id="1.10.10.10">
    <property type="entry name" value="Winged helix-like DNA-binding domain superfamily/Winged helix DNA-binding domain"/>
    <property type="match status" value="1"/>
</dbReference>
<dbReference type="AlphaFoldDB" id="A0A3P8KEP1"/>
<protein>
    <submittedName>
        <fullName evidence="1">RNA polymerase sigma factor SigD</fullName>
    </submittedName>
</protein>
<dbReference type="RefSeq" id="WP_126195591.1">
    <property type="nucleotide sequence ID" value="NZ_CP085954.1"/>
</dbReference>
<sequence>MIDSDAAPMRARGSLVDRLPDELRIVLYLRIVERRSVAECARVLTMTEGQVLLTQHRALSVLRARLGTP</sequence>
<gene>
    <name evidence="1" type="ORF">NCTC10741_01424</name>
</gene>
<evidence type="ECO:0000313" key="2">
    <source>
        <dbReference type="Proteomes" id="UP000271626"/>
    </source>
</evidence>
<dbReference type="SUPFAM" id="SSF88659">
    <property type="entry name" value="Sigma3 and sigma4 domains of RNA polymerase sigma factors"/>
    <property type="match status" value="1"/>
</dbReference>
<dbReference type="EMBL" id="LR131273">
    <property type="protein sequence ID" value="VDR38308.1"/>
    <property type="molecule type" value="Genomic_DNA"/>
</dbReference>